<keyword evidence="6 8" id="KW-0408">Iron</keyword>
<evidence type="ECO:0000256" key="6">
    <source>
        <dbReference type="ARBA" id="ARBA00023004"/>
    </source>
</evidence>
<evidence type="ECO:0000313" key="13">
    <source>
        <dbReference type="Proteomes" id="UP000002586"/>
    </source>
</evidence>
<gene>
    <name evidence="12" type="ordered locus">Mmc1_0356</name>
</gene>
<evidence type="ECO:0000256" key="8">
    <source>
        <dbReference type="PIRSR" id="PIRSR602326-1"/>
    </source>
</evidence>
<feature type="chain" id="PRO_5002625850" evidence="10">
    <location>
        <begin position="26"/>
        <end position="277"/>
    </location>
</feature>
<sequence precursor="true">MNLKKALALSALVLGLAVAPQMATASGNAVELPNEEWSHLGPFGKFDKAQIKRGIQVATEVCMGCHSIKYLKFDQLRQFGITEDEVNNMAGNYNATKLDKMLTGLAPEDAKESYGTVPPDLSLMTKARKGYENYLYGILTGYLTDDEAAKVSEASEDGNVTDEEAKHLAEVLHMDPHNLEAVRKAVTRINGGDNFNKYFAGHFFAMPKPMGANQVEYADGTKATLEQQAKDVTAFLAWASEPNLEKRKATGKYVILYLLLLTGMLYAVKRRIWSRIH</sequence>
<dbReference type="RefSeq" id="WP_011712052.1">
    <property type="nucleotide sequence ID" value="NC_008576.1"/>
</dbReference>
<evidence type="ECO:0000256" key="4">
    <source>
        <dbReference type="ARBA" id="ARBA00022723"/>
    </source>
</evidence>
<keyword evidence="13" id="KW-1185">Reference proteome</keyword>
<comment type="subcellular location">
    <subcellularLocation>
        <location evidence="1">Membrane</location>
    </subcellularLocation>
</comment>
<reference evidence="13" key="1">
    <citation type="journal article" date="2009" name="Appl. Environ. Microbiol.">
        <title>Complete genome sequence of the chemolithoautotrophic marine magnetotactic coccus strain MC-1.</title>
        <authorList>
            <person name="Schubbe S."/>
            <person name="Williams T.J."/>
            <person name="Xie G."/>
            <person name="Kiss H.E."/>
            <person name="Brettin T.S."/>
            <person name="Martinez D."/>
            <person name="Ross C.A."/>
            <person name="Schuler D."/>
            <person name="Cox B.L."/>
            <person name="Nealson K.H."/>
            <person name="Bazylinski D.A."/>
        </authorList>
    </citation>
    <scope>NUCLEOTIDE SEQUENCE [LARGE SCALE GENOMIC DNA]</scope>
    <source>
        <strain evidence="13">ATCC BAA-1437 / JCM 17883 / MC-1</strain>
    </source>
</reference>
<feature type="binding site" description="covalent" evidence="8">
    <location>
        <position position="62"/>
    </location>
    <ligand>
        <name>heme c</name>
        <dbReference type="ChEBI" id="CHEBI:61717"/>
    </ligand>
</feature>
<dbReference type="Pfam" id="PF02167">
    <property type="entry name" value="Cytochrom_C1"/>
    <property type="match status" value="1"/>
</dbReference>
<name>A0L4I9_MAGMM</name>
<evidence type="ECO:0000256" key="3">
    <source>
        <dbReference type="ARBA" id="ARBA00022692"/>
    </source>
</evidence>
<evidence type="ECO:0000259" key="11">
    <source>
        <dbReference type="PROSITE" id="PS51007"/>
    </source>
</evidence>
<dbReference type="EMBL" id="CP000471">
    <property type="protein sequence ID" value="ABK42882.1"/>
    <property type="molecule type" value="Genomic_DNA"/>
</dbReference>
<dbReference type="HOGENOM" id="CLU_040334_1_2_5"/>
<keyword evidence="7 9" id="KW-0472">Membrane</keyword>
<accession>A0L4I9</accession>
<dbReference type="Gene3D" id="1.10.760.10">
    <property type="entry name" value="Cytochrome c-like domain"/>
    <property type="match status" value="1"/>
</dbReference>
<dbReference type="STRING" id="156889.Mmc1_0356"/>
<evidence type="ECO:0000256" key="9">
    <source>
        <dbReference type="SAM" id="Phobius"/>
    </source>
</evidence>
<dbReference type="PANTHER" id="PTHR10266:SF3">
    <property type="entry name" value="CYTOCHROME C1, HEME PROTEIN, MITOCHONDRIAL"/>
    <property type="match status" value="1"/>
</dbReference>
<dbReference type="InterPro" id="IPR002326">
    <property type="entry name" value="Cyt_c1"/>
</dbReference>
<feature type="binding site" description="covalent" evidence="8">
    <location>
        <position position="65"/>
    </location>
    <ligand>
        <name>heme c</name>
        <dbReference type="ChEBI" id="CHEBI:61717"/>
    </ligand>
</feature>
<protein>
    <submittedName>
        <fullName evidence="12">Cytochrome c1</fullName>
    </submittedName>
</protein>
<dbReference type="GO" id="GO:0046872">
    <property type="term" value="F:metal ion binding"/>
    <property type="evidence" value="ECO:0007669"/>
    <property type="project" value="UniProtKB-KW"/>
</dbReference>
<evidence type="ECO:0000256" key="10">
    <source>
        <dbReference type="SAM" id="SignalP"/>
    </source>
</evidence>
<dbReference type="GO" id="GO:0009055">
    <property type="term" value="F:electron transfer activity"/>
    <property type="evidence" value="ECO:0007669"/>
    <property type="project" value="InterPro"/>
</dbReference>
<organism evidence="12 13">
    <name type="scientific">Magnetococcus marinus (strain ATCC BAA-1437 / JCM 17883 / MC-1)</name>
    <dbReference type="NCBI Taxonomy" id="156889"/>
    <lineage>
        <taxon>Bacteria</taxon>
        <taxon>Pseudomonadati</taxon>
        <taxon>Pseudomonadota</taxon>
        <taxon>Magnetococcia</taxon>
        <taxon>Magnetococcales</taxon>
        <taxon>Magnetococcaceae</taxon>
        <taxon>Magnetococcus</taxon>
    </lineage>
</organism>
<dbReference type="GO" id="GO:0020037">
    <property type="term" value="F:heme binding"/>
    <property type="evidence" value="ECO:0007669"/>
    <property type="project" value="InterPro"/>
</dbReference>
<dbReference type="PRINTS" id="PR00603">
    <property type="entry name" value="CYTOCHROMEC1"/>
</dbReference>
<dbReference type="InterPro" id="IPR036909">
    <property type="entry name" value="Cyt_c-like_dom_sf"/>
</dbReference>
<evidence type="ECO:0000256" key="5">
    <source>
        <dbReference type="ARBA" id="ARBA00022989"/>
    </source>
</evidence>
<feature type="binding site" description="covalent" evidence="8">
    <location>
        <position position="206"/>
    </location>
    <ligand>
        <name>heme c</name>
        <dbReference type="ChEBI" id="CHEBI:61717"/>
    </ligand>
</feature>
<comment type="cofactor">
    <cofactor evidence="8">
        <name>heme c</name>
        <dbReference type="ChEBI" id="CHEBI:61717"/>
    </cofactor>
    <text evidence="8">Binds 1 heme c group covalently per subunit.</text>
</comment>
<feature type="signal peptide" evidence="10">
    <location>
        <begin position="1"/>
        <end position="25"/>
    </location>
</feature>
<feature type="transmembrane region" description="Helical" evidence="9">
    <location>
        <begin position="250"/>
        <end position="268"/>
    </location>
</feature>
<dbReference type="SUPFAM" id="SSF46626">
    <property type="entry name" value="Cytochrome c"/>
    <property type="match status" value="1"/>
</dbReference>
<dbReference type="InterPro" id="IPR009056">
    <property type="entry name" value="Cyt_c-like_dom"/>
</dbReference>
<keyword evidence="2 8" id="KW-0349">Heme</keyword>
<dbReference type="eggNOG" id="COG2857">
    <property type="taxonomic scope" value="Bacteria"/>
</dbReference>
<dbReference type="OrthoDB" id="9808471at2"/>
<keyword evidence="10" id="KW-0732">Signal</keyword>
<dbReference type="KEGG" id="mgm:Mmc1_0356"/>
<evidence type="ECO:0000313" key="12">
    <source>
        <dbReference type="EMBL" id="ABK42882.1"/>
    </source>
</evidence>
<dbReference type="PANTHER" id="PTHR10266">
    <property type="entry name" value="CYTOCHROME C1"/>
    <property type="match status" value="1"/>
</dbReference>
<feature type="binding site" description="covalent" evidence="8">
    <location>
        <position position="66"/>
    </location>
    <ligand>
        <name>heme c</name>
        <dbReference type="ChEBI" id="CHEBI:61717"/>
    </ligand>
</feature>
<reference evidence="12 13" key="2">
    <citation type="journal article" date="2012" name="Int. J. Syst. Evol. Microbiol.">
        <title>Magnetococcus marinus gen. nov., sp. nov., a marine, magnetotactic bacterium that represents a novel lineage (Magnetococcaceae fam. nov.; Magnetococcales ord. nov.) at the base of the Alphaproteobacteria.</title>
        <authorList>
            <person name="Bazylinski D.A."/>
            <person name="Williams T.J."/>
            <person name="Lefevre C.T."/>
            <person name="Berg R.J."/>
            <person name="Zhang C.L."/>
            <person name="Bowser S.S."/>
            <person name="Dean A.J."/>
            <person name="Beveridge T.J."/>
        </authorList>
    </citation>
    <scope>NUCLEOTIDE SEQUENCE [LARGE SCALE GENOMIC DNA]</scope>
    <source>
        <strain evidence="13">ATCC BAA-1437 / JCM 17883 / MC-1</strain>
    </source>
</reference>
<keyword evidence="5 9" id="KW-1133">Transmembrane helix</keyword>
<evidence type="ECO:0000256" key="7">
    <source>
        <dbReference type="ARBA" id="ARBA00023136"/>
    </source>
</evidence>
<proteinExistence type="predicted"/>
<evidence type="ECO:0000256" key="2">
    <source>
        <dbReference type="ARBA" id="ARBA00022617"/>
    </source>
</evidence>
<evidence type="ECO:0000256" key="1">
    <source>
        <dbReference type="ARBA" id="ARBA00004370"/>
    </source>
</evidence>
<keyword evidence="4 8" id="KW-0479">Metal-binding</keyword>
<dbReference type="GO" id="GO:0016020">
    <property type="term" value="C:membrane"/>
    <property type="evidence" value="ECO:0007669"/>
    <property type="project" value="UniProtKB-SubCell"/>
</dbReference>
<feature type="domain" description="Cytochrome c" evidence="11">
    <location>
        <begin position="49"/>
        <end position="176"/>
    </location>
</feature>
<dbReference type="Gene3D" id="1.20.5.100">
    <property type="entry name" value="Cytochrome c1, transmembrane anchor, C-terminal"/>
    <property type="match status" value="1"/>
</dbReference>
<keyword evidence="3 9" id="KW-0812">Transmembrane</keyword>
<dbReference type="PROSITE" id="PS51007">
    <property type="entry name" value="CYTC"/>
    <property type="match status" value="1"/>
</dbReference>
<dbReference type="AlphaFoldDB" id="A0L4I9"/>
<dbReference type="Proteomes" id="UP000002586">
    <property type="component" value="Chromosome"/>
</dbReference>